<evidence type="ECO:0000313" key="13">
    <source>
        <dbReference type="Proteomes" id="UP000321721"/>
    </source>
</evidence>
<evidence type="ECO:0000256" key="7">
    <source>
        <dbReference type="ARBA" id="ARBA00023211"/>
    </source>
</evidence>
<reference evidence="12 13" key="1">
    <citation type="submission" date="2019-08" db="EMBL/GenBank/DDBJ databases">
        <title>Genome of Vicingus serpentipes NCIMB 15042.</title>
        <authorList>
            <person name="Bowman J.P."/>
        </authorList>
    </citation>
    <scope>NUCLEOTIDE SEQUENCE [LARGE SCALE GENOMIC DNA]</scope>
    <source>
        <strain evidence="12 13">NCIMB 15042</strain>
    </source>
</reference>
<evidence type="ECO:0000256" key="6">
    <source>
        <dbReference type="ARBA" id="ARBA00022842"/>
    </source>
</evidence>
<dbReference type="InterPro" id="IPR056375">
    <property type="entry name" value="Idi_bact"/>
</dbReference>
<dbReference type="InterPro" id="IPR000086">
    <property type="entry name" value="NUDIX_hydrolase_dom"/>
</dbReference>
<dbReference type="Gene3D" id="3.90.79.10">
    <property type="entry name" value="Nucleoside Triphosphate Pyrophosphohydrolase"/>
    <property type="match status" value="1"/>
</dbReference>
<dbReference type="GO" id="GO:0046872">
    <property type="term" value="F:metal ion binding"/>
    <property type="evidence" value="ECO:0007669"/>
    <property type="project" value="UniProtKB-KW"/>
</dbReference>
<dbReference type="EMBL" id="VOOS01000001">
    <property type="protein sequence ID" value="TXB66928.1"/>
    <property type="molecule type" value="Genomic_DNA"/>
</dbReference>
<dbReference type="EC" id="5.3.3.2" evidence="3 10"/>
<dbReference type="HAMAP" id="MF_00202">
    <property type="entry name" value="Idi"/>
    <property type="match status" value="1"/>
</dbReference>
<dbReference type="PROSITE" id="PS51462">
    <property type="entry name" value="NUDIX"/>
    <property type="match status" value="1"/>
</dbReference>
<dbReference type="Proteomes" id="UP000321721">
    <property type="component" value="Unassembled WGS sequence"/>
</dbReference>
<dbReference type="GO" id="GO:0050992">
    <property type="term" value="P:dimethylallyl diphosphate biosynthetic process"/>
    <property type="evidence" value="ECO:0007669"/>
    <property type="project" value="UniProtKB-UniPathway"/>
</dbReference>
<dbReference type="OrthoDB" id="9809458at2"/>
<keyword evidence="4" id="KW-0963">Cytoplasm</keyword>
<proteinExistence type="inferred from homology"/>
<protein>
    <recommendedName>
        <fullName evidence="3 10">Isopentenyl-diphosphate delta-isomerase</fullName>
        <ecNumber evidence="3 10">5.3.3.2</ecNumber>
    </recommendedName>
</protein>
<dbReference type="GO" id="GO:0005737">
    <property type="term" value="C:cytoplasm"/>
    <property type="evidence" value="ECO:0007669"/>
    <property type="project" value="TreeGrafter"/>
</dbReference>
<dbReference type="RefSeq" id="WP_147098001.1">
    <property type="nucleotide sequence ID" value="NZ_VOOS01000001.1"/>
</dbReference>
<dbReference type="SUPFAM" id="SSF55811">
    <property type="entry name" value="Nudix"/>
    <property type="match status" value="1"/>
</dbReference>
<keyword evidence="5" id="KW-0479">Metal-binding</keyword>
<accession>A0A5C6RX43</accession>
<sequence>MIEPNVILVDKHDNEIGVMPKLKAHIQGQLHRAISVFIFDLDGNWIMQKRAAHKYHSANLWSNTACSHPLPGEKTIDSANRRLIEEMGIDCKLDKAFSFIYRAELDHNLIEHELDHVFVGYTSQLPKPNPEEVADWEAVSFVDLERDVKLFPENYSEWFKLIYNKVNIFASINQEFVKN</sequence>
<comment type="caution">
    <text evidence="12">The sequence shown here is derived from an EMBL/GenBank/DDBJ whole genome shotgun (WGS) entry which is preliminary data.</text>
</comment>
<dbReference type="InterPro" id="IPR015797">
    <property type="entry name" value="NUDIX_hydrolase-like_dom_sf"/>
</dbReference>
<dbReference type="NCBIfam" id="TIGR02150">
    <property type="entry name" value="IPP_isom_1"/>
    <property type="match status" value="1"/>
</dbReference>
<keyword evidence="9 12" id="KW-0413">Isomerase</keyword>
<dbReference type="CDD" id="cd02885">
    <property type="entry name" value="NUDIX_IPP_Isomerase"/>
    <property type="match status" value="1"/>
</dbReference>
<evidence type="ECO:0000256" key="10">
    <source>
        <dbReference type="NCBIfam" id="TIGR02150"/>
    </source>
</evidence>
<evidence type="ECO:0000313" key="12">
    <source>
        <dbReference type="EMBL" id="TXB66928.1"/>
    </source>
</evidence>
<evidence type="ECO:0000256" key="8">
    <source>
        <dbReference type="ARBA" id="ARBA00023229"/>
    </source>
</evidence>
<dbReference type="NCBIfam" id="NF002995">
    <property type="entry name" value="PRK03759.1"/>
    <property type="match status" value="1"/>
</dbReference>
<dbReference type="AlphaFoldDB" id="A0A5C6RX43"/>
<keyword evidence="13" id="KW-1185">Reference proteome</keyword>
<dbReference type="PANTHER" id="PTHR10885">
    <property type="entry name" value="ISOPENTENYL-DIPHOSPHATE DELTA-ISOMERASE"/>
    <property type="match status" value="1"/>
</dbReference>
<dbReference type="GO" id="GO:0004452">
    <property type="term" value="F:isopentenyl-diphosphate delta-isomerase activity"/>
    <property type="evidence" value="ECO:0007669"/>
    <property type="project" value="UniProtKB-UniRule"/>
</dbReference>
<name>A0A5C6RX43_9FLAO</name>
<keyword evidence="7" id="KW-0464">Manganese</keyword>
<evidence type="ECO:0000256" key="1">
    <source>
        <dbReference type="ARBA" id="ARBA00004826"/>
    </source>
</evidence>
<dbReference type="UniPathway" id="UPA00059">
    <property type="reaction ID" value="UER00104"/>
</dbReference>
<evidence type="ECO:0000259" key="11">
    <source>
        <dbReference type="PROSITE" id="PS51462"/>
    </source>
</evidence>
<comment type="pathway">
    <text evidence="1">Isoprenoid biosynthesis; dimethylallyl diphosphate biosynthesis; dimethylallyl diphosphate from isopentenyl diphosphate: step 1/1.</text>
</comment>
<keyword evidence="6" id="KW-0460">Magnesium</keyword>
<comment type="similarity">
    <text evidence="2">Belongs to the IPP isomerase type 1 family.</text>
</comment>
<dbReference type="GO" id="GO:0009240">
    <property type="term" value="P:isopentenyl diphosphate biosynthetic process"/>
    <property type="evidence" value="ECO:0007669"/>
    <property type="project" value="TreeGrafter"/>
</dbReference>
<evidence type="ECO:0000256" key="5">
    <source>
        <dbReference type="ARBA" id="ARBA00022723"/>
    </source>
</evidence>
<keyword evidence="8" id="KW-0414">Isoprene biosynthesis</keyword>
<evidence type="ECO:0000256" key="3">
    <source>
        <dbReference type="ARBA" id="ARBA00012057"/>
    </source>
</evidence>
<dbReference type="InterPro" id="IPR011876">
    <property type="entry name" value="IsopentenylPP_isomerase_typ1"/>
</dbReference>
<dbReference type="Pfam" id="PF00293">
    <property type="entry name" value="NUDIX"/>
    <property type="match status" value="1"/>
</dbReference>
<evidence type="ECO:0000256" key="9">
    <source>
        <dbReference type="ARBA" id="ARBA00023235"/>
    </source>
</evidence>
<dbReference type="PIRSF" id="PIRSF018427">
    <property type="entry name" value="Isopntndiph_ism"/>
    <property type="match status" value="1"/>
</dbReference>
<feature type="domain" description="Nudix hydrolase" evidence="11">
    <location>
        <begin position="29"/>
        <end position="161"/>
    </location>
</feature>
<dbReference type="PANTHER" id="PTHR10885:SF0">
    <property type="entry name" value="ISOPENTENYL-DIPHOSPHATE DELTA-ISOMERASE"/>
    <property type="match status" value="1"/>
</dbReference>
<gene>
    <name evidence="12" type="ORF">FRY74_01740</name>
</gene>
<evidence type="ECO:0000256" key="4">
    <source>
        <dbReference type="ARBA" id="ARBA00022490"/>
    </source>
</evidence>
<evidence type="ECO:0000256" key="2">
    <source>
        <dbReference type="ARBA" id="ARBA00007579"/>
    </source>
</evidence>
<organism evidence="12 13">
    <name type="scientific">Vicingus serpentipes</name>
    <dbReference type="NCBI Taxonomy" id="1926625"/>
    <lineage>
        <taxon>Bacteria</taxon>
        <taxon>Pseudomonadati</taxon>
        <taxon>Bacteroidota</taxon>
        <taxon>Flavobacteriia</taxon>
        <taxon>Flavobacteriales</taxon>
        <taxon>Vicingaceae</taxon>
        <taxon>Vicingus</taxon>
    </lineage>
</organism>